<evidence type="ECO:0000313" key="3">
    <source>
        <dbReference type="Proteomes" id="UP000008066"/>
    </source>
</evidence>
<name>G0S1D2_CHATD</name>
<dbReference type="HOGENOM" id="CLU_091421_1_0_1"/>
<dbReference type="GeneID" id="18255356"/>
<dbReference type="AlphaFoldDB" id="G0S1D2"/>
<feature type="signal peptide" evidence="1">
    <location>
        <begin position="1"/>
        <end position="17"/>
    </location>
</feature>
<keyword evidence="3" id="KW-1185">Reference proteome</keyword>
<accession>G0S1D2</accession>
<dbReference type="RefSeq" id="XP_006691834.1">
    <property type="nucleotide sequence ID" value="XM_006691771.1"/>
</dbReference>
<dbReference type="Proteomes" id="UP000008066">
    <property type="component" value="Unassembled WGS sequence"/>
</dbReference>
<dbReference type="KEGG" id="cthr:CTHT_0013180"/>
<keyword evidence="1" id="KW-0732">Signal</keyword>
<protein>
    <submittedName>
        <fullName evidence="2">Uncharacterized protein</fullName>
    </submittedName>
</protein>
<dbReference type="EMBL" id="GL988039">
    <property type="protein sequence ID" value="EGS22842.1"/>
    <property type="molecule type" value="Genomic_DNA"/>
</dbReference>
<evidence type="ECO:0000256" key="1">
    <source>
        <dbReference type="SAM" id="SignalP"/>
    </source>
</evidence>
<organism evidence="3">
    <name type="scientific">Chaetomium thermophilum (strain DSM 1495 / CBS 144.50 / IMI 039719)</name>
    <name type="common">Thermochaetoides thermophila</name>
    <dbReference type="NCBI Taxonomy" id="759272"/>
    <lineage>
        <taxon>Eukaryota</taxon>
        <taxon>Fungi</taxon>
        <taxon>Dikarya</taxon>
        <taxon>Ascomycota</taxon>
        <taxon>Pezizomycotina</taxon>
        <taxon>Sordariomycetes</taxon>
        <taxon>Sordariomycetidae</taxon>
        <taxon>Sordariales</taxon>
        <taxon>Chaetomiaceae</taxon>
        <taxon>Thermochaetoides</taxon>
    </lineage>
</organism>
<proteinExistence type="predicted"/>
<dbReference type="eggNOG" id="ENOG502RMB4">
    <property type="taxonomic scope" value="Eukaryota"/>
</dbReference>
<dbReference type="OMA" id="WRISAQS"/>
<dbReference type="OrthoDB" id="5383526at2759"/>
<reference evidence="2 3" key="1">
    <citation type="journal article" date="2011" name="Cell">
        <title>Insight into structure and assembly of the nuclear pore complex by utilizing the genome of a eukaryotic thermophile.</title>
        <authorList>
            <person name="Amlacher S."/>
            <person name="Sarges P."/>
            <person name="Flemming D."/>
            <person name="van Noort V."/>
            <person name="Kunze R."/>
            <person name="Devos D.P."/>
            <person name="Arumugam M."/>
            <person name="Bork P."/>
            <person name="Hurt E."/>
        </authorList>
    </citation>
    <scope>NUCLEOTIDE SEQUENCE [LARGE SCALE GENOMIC DNA]</scope>
    <source>
        <strain evidence="3">DSM 1495 / CBS 144.50 / IMI 039719</strain>
    </source>
</reference>
<sequence>MQLPLTLLTTIIPLATAIDVRFYKTGTHCVGSHLIYSNLPAGTCCSTGNNQHASVGYANVRSNQHISATGFTGGGCVGPTWLAELRGDTSVCMTPAGRRGYTGSRYELLKRVKGRAVGDLGSEGNCTETVKPDTLVLADGVTEYDISGLEDDKVASLVAIAETGAGPEAIPKEFSARPSISPSSKARAMPRVRVKTLCAPLDDTPQTPFVMAVAPRDSYLGEARG</sequence>
<feature type="chain" id="PRO_5003409193" evidence="1">
    <location>
        <begin position="18"/>
        <end position="225"/>
    </location>
</feature>
<gene>
    <name evidence="2" type="ORF">CTHT_0013180</name>
</gene>
<evidence type="ECO:0000313" key="2">
    <source>
        <dbReference type="EMBL" id="EGS22842.1"/>
    </source>
</evidence>